<dbReference type="PROSITE" id="PS50090">
    <property type="entry name" value="MYB_LIKE"/>
    <property type="match status" value="3"/>
</dbReference>
<dbReference type="OrthoDB" id="2143914at2759"/>
<feature type="domain" description="HTH myb-type" evidence="7">
    <location>
        <begin position="329"/>
        <end position="386"/>
    </location>
</feature>
<proteinExistence type="predicted"/>
<dbReference type="InterPro" id="IPR009057">
    <property type="entry name" value="Homeodomain-like_sf"/>
</dbReference>
<dbReference type="AlphaFoldDB" id="A0A816BY92"/>
<organism evidence="9 10">
    <name type="scientific">Adineta steineri</name>
    <dbReference type="NCBI Taxonomy" id="433720"/>
    <lineage>
        <taxon>Eukaryota</taxon>
        <taxon>Metazoa</taxon>
        <taxon>Spiralia</taxon>
        <taxon>Gnathifera</taxon>
        <taxon>Rotifera</taxon>
        <taxon>Eurotatoria</taxon>
        <taxon>Bdelloidea</taxon>
        <taxon>Adinetida</taxon>
        <taxon>Adinetidae</taxon>
        <taxon>Adineta</taxon>
    </lineage>
</organism>
<evidence type="ECO:0000259" key="6">
    <source>
        <dbReference type="PROSITE" id="PS50090"/>
    </source>
</evidence>
<evidence type="ECO:0000313" key="10">
    <source>
        <dbReference type="Proteomes" id="UP000663832"/>
    </source>
</evidence>
<dbReference type="InterPro" id="IPR051575">
    <property type="entry name" value="Myb-like_DNA-bd"/>
</dbReference>
<evidence type="ECO:0000256" key="4">
    <source>
        <dbReference type="ARBA" id="ARBA00023242"/>
    </source>
</evidence>
<dbReference type="PROSITE" id="PS51294">
    <property type="entry name" value="HTH_MYB"/>
    <property type="match status" value="2"/>
</dbReference>
<protein>
    <submittedName>
        <fullName evidence="9">Uncharacterized protein</fullName>
    </submittedName>
</protein>
<dbReference type="SMART" id="SM00717">
    <property type="entry name" value="SANT"/>
    <property type="match status" value="3"/>
</dbReference>
<keyword evidence="2" id="KW-0238">DNA-binding</keyword>
<evidence type="ECO:0000313" key="8">
    <source>
        <dbReference type="EMBL" id="CAF1404901.1"/>
    </source>
</evidence>
<dbReference type="Proteomes" id="UP000663877">
    <property type="component" value="Unassembled WGS sequence"/>
</dbReference>
<evidence type="ECO:0000259" key="7">
    <source>
        <dbReference type="PROSITE" id="PS51294"/>
    </source>
</evidence>
<feature type="region of interest" description="Disordered" evidence="5">
    <location>
        <begin position="577"/>
        <end position="605"/>
    </location>
</feature>
<dbReference type="Gene3D" id="1.10.10.60">
    <property type="entry name" value="Homeodomain-like"/>
    <property type="match status" value="3"/>
</dbReference>
<evidence type="ECO:0000256" key="3">
    <source>
        <dbReference type="ARBA" id="ARBA00023163"/>
    </source>
</evidence>
<keyword evidence="4" id="KW-0539">Nucleus</keyword>
<feature type="domain" description="HTH myb-type" evidence="7">
    <location>
        <begin position="388"/>
        <end position="442"/>
    </location>
</feature>
<evidence type="ECO:0000256" key="5">
    <source>
        <dbReference type="SAM" id="MobiDB-lite"/>
    </source>
</evidence>
<reference evidence="9" key="1">
    <citation type="submission" date="2021-02" db="EMBL/GenBank/DDBJ databases">
        <authorList>
            <person name="Nowell W R."/>
        </authorList>
    </citation>
    <scope>NUCLEOTIDE SEQUENCE</scope>
</reference>
<feature type="domain" description="Myb-like" evidence="6">
    <location>
        <begin position="388"/>
        <end position="438"/>
    </location>
</feature>
<comment type="caution">
    <text evidence="9">The sequence shown here is derived from an EMBL/GenBank/DDBJ whole genome shotgun (WGS) entry which is preliminary data.</text>
</comment>
<dbReference type="EMBL" id="CAJNOI010001332">
    <property type="protein sequence ID" value="CAF1404901.1"/>
    <property type="molecule type" value="Genomic_DNA"/>
</dbReference>
<feature type="compositionally biased region" description="Basic and acidic residues" evidence="5">
    <location>
        <begin position="584"/>
        <end position="604"/>
    </location>
</feature>
<sequence length="658" mass="76368">MSSFAPDDVLLDIEKLETMLTNSSSSRSSSISSCCDSSLFNCQSTSPNSRSLTTTARFTGSSKIYLRNLNKLLADIEQKQKILAIGGGSVLKRLRPLNSPSSSSSSRSLTFTSLFSRPSIKCISNNRLEPKTISFAQLITQNSSVPLTYSNHQSQYGCARLNEKMWVVHCREQLIKAVNDETKETLKEEGDLDWNHISGYRLENKWSANVCKNAWKQLCNPTINQSKWSVKEERRLISIVEREPLDANRWISIAKELGTDRSAYLCAKRYMQITNEKYSKRPLELNERNQIISTIKDDNQGHYTKYNKLAYELGDRTREFIYNQWVHIDPSCKRGRWSDDEHAQLLKRINQQTHTITNWPLVSAPVQTRSSRQCRERALDTLKNGNRTTKEKHRLFTADEDRHLLEQYAIHGAKWSLIAKEFSSRTDNSLLVRYRMLLKAQKQWNWFCQINNRMKSFLLFLYDKQSNNNKTNSIDILSIYENDIRQDIEQFGFYRRGLPFPLTDEEYQWFNDKPDLIENIARIVLDEFSQKRLCFRKFKAEIRSWFTSSSSPLVTTISDDNIRQMLYRTIPNRKRKSVNISSTSDKKSKIDHNNDNDIDCKQEPRVPPLPSILSTTSRHILRPVANQFFTSQSTTKLSVTSSGTHFCPYLILIRENST</sequence>
<dbReference type="GO" id="GO:0019185">
    <property type="term" value="C:snRNA-activating protein complex"/>
    <property type="evidence" value="ECO:0007669"/>
    <property type="project" value="TreeGrafter"/>
</dbReference>
<dbReference type="GO" id="GO:0042795">
    <property type="term" value="P:snRNA transcription by RNA polymerase II"/>
    <property type="evidence" value="ECO:0007669"/>
    <property type="project" value="TreeGrafter"/>
</dbReference>
<evidence type="ECO:0000256" key="1">
    <source>
        <dbReference type="ARBA" id="ARBA00023015"/>
    </source>
</evidence>
<evidence type="ECO:0000256" key="2">
    <source>
        <dbReference type="ARBA" id="ARBA00023125"/>
    </source>
</evidence>
<keyword evidence="10" id="KW-1185">Reference proteome</keyword>
<dbReference type="InterPro" id="IPR001005">
    <property type="entry name" value="SANT/Myb"/>
</dbReference>
<dbReference type="InterPro" id="IPR017930">
    <property type="entry name" value="Myb_dom"/>
</dbReference>
<dbReference type="GO" id="GO:0042796">
    <property type="term" value="P:snRNA transcription by RNA polymerase III"/>
    <property type="evidence" value="ECO:0007669"/>
    <property type="project" value="TreeGrafter"/>
</dbReference>
<feature type="domain" description="Myb-like" evidence="6">
    <location>
        <begin position="329"/>
        <end position="382"/>
    </location>
</feature>
<dbReference type="CDD" id="cd00167">
    <property type="entry name" value="SANT"/>
    <property type="match status" value="2"/>
</dbReference>
<dbReference type="Proteomes" id="UP000663832">
    <property type="component" value="Unassembled WGS sequence"/>
</dbReference>
<evidence type="ECO:0000313" key="9">
    <source>
        <dbReference type="EMBL" id="CAF1615545.1"/>
    </source>
</evidence>
<dbReference type="PANTHER" id="PTHR46621">
    <property type="entry name" value="SNRNA-ACTIVATING PROTEIN COMPLEX SUBUNIT 4"/>
    <property type="match status" value="1"/>
</dbReference>
<dbReference type="Pfam" id="PF00249">
    <property type="entry name" value="Myb_DNA-binding"/>
    <property type="match status" value="2"/>
</dbReference>
<accession>A0A816BY92</accession>
<dbReference type="GO" id="GO:0000978">
    <property type="term" value="F:RNA polymerase II cis-regulatory region sequence-specific DNA binding"/>
    <property type="evidence" value="ECO:0007669"/>
    <property type="project" value="TreeGrafter"/>
</dbReference>
<keyword evidence="3" id="KW-0804">Transcription</keyword>
<dbReference type="EMBL" id="CAJNOM010001658">
    <property type="protein sequence ID" value="CAF1615545.1"/>
    <property type="molecule type" value="Genomic_DNA"/>
</dbReference>
<feature type="domain" description="Myb-like" evidence="6">
    <location>
        <begin position="220"/>
        <end position="274"/>
    </location>
</feature>
<dbReference type="GO" id="GO:0001006">
    <property type="term" value="F:RNA polymerase III type 3 promoter sequence-specific DNA binding"/>
    <property type="evidence" value="ECO:0007669"/>
    <property type="project" value="TreeGrafter"/>
</dbReference>
<dbReference type="SUPFAM" id="SSF46689">
    <property type="entry name" value="Homeodomain-like"/>
    <property type="match status" value="3"/>
</dbReference>
<dbReference type="PANTHER" id="PTHR46621:SF1">
    <property type="entry name" value="SNRNA-ACTIVATING PROTEIN COMPLEX SUBUNIT 4"/>
    <property type="match status" value="1"/>
</dbReference>
<name>A0A816BY92_9BILA</name>
<gene>
    <name evidence="8" type="ORF">BJG266_LOCUS37876</name>
    <name evidence="9" type="ORF">QVE165_LOCUS54761</name>
</gene>
<keyword evidence="1" id="KW-0805">Transcription regulation</keyword>